<evidence type="ECO:0000313" key="5">
    <source>
        <dbReference type="Proteomes" id="UP000152314"/>
    </source>
</evidence>
<dbReference type="OrthoDB" id="26986at10239"/>
<reference evidence="4 5" key="1">
    <citation type="journal article" date="2015" name="Genome Announc.">
        <title>First Complete Genome Sequence of Felis catus Gammaherpesvirus 1.</title>
        <authorList>
            <person name="Troyer R.M."/>
            <person name="Lee J.S."/>
            <person name="Vuyisich M."/>
            <person name="Chain P."/>
            <person name="Lo C.C."/>
            <person name="Kronmiller B."/>
            <person name="Bracha S."/>
            <person name="Avery A.C."/>
            <person name="VandeWoude S."/>
        </authorList>
    </citation>
    <scope>NUCLEOTIDE SEQUENCE [LARGE SCALE GENOMIC DNA]</scope>
    <source>
        <strain evidence="4">31286</strain>
    </source>
</reference>
<name>A0A0M4MS71_9GAMA</name>
<keyword evidence="1" id="KW-1048">Host nucleus</keyword>
<dbReference type="RefSeq" id="YP_009173948.1">
    <property type="nucleotide sequence ID" value="NC_028099.1"/>
</dbReference>
<protein>
    <submittedName>
        <fullName evidence="4">ORF67A</fullName>
    </submittedName>
</protein>
<organism evidence="4 5">
    <name type="scientific">Felid gammaherpesvirus 1</name>
    <dbReference type="NCBI Taxonomy" id="2560468"/>
    <lineage>
        <taxon>Viruses</taxon>
        <taxon>Duplodnaviria</taxon>
        <taxon>Heunggongvirae</taxon>
        <taxon>Peploviricota</taxon>
        <taxon>Herviviricetes</taxon>
        <taxon>Herpesvirales</taxon>
        <taxon>Orthoherpesviridae</taxon>
        <taxon>Gammaherpesvirinae</taxon>
        <taxon>Percavirus</taxon>
        <taxon>Percavirus felidgamma1</taxon>
    </lineage>
</organism>
<dbReference type="HAMAP" id="MF_04015">
    <property type="entry name" value="HSV_TRM2"/>
    <property type="match status" value="1"/>
</dbReference>
<evidence type="ECO:0000256" key="2">
    <source>
        <dbReference type="ARBA" id="ARBA00022612"/>
    </source>
</evidence>
<dbReference type="GeneID" id="26100462"/>
<dbReference type="Pfam" id="PF03581">
    <property type="entry name" value="Herpes_UL33"/>
    <property type="match status" value="1"/>
</dbReference>
<keyword evidence="2" id="KW-1188">Viral release from host cell</keyword>
<evidence type="ECO:0000313" key="4">
    <source>
        <dbReference type="EMBL" id="ALE14783.1"/>
    </source>
</evidence>
<dbReference type="Proteomes" id="UP000152314">
    <property type="component" value="Segment"/>
</dbReference>
<sequence length="92" mass="10796">MSQYLNSPHLYENLICFESLLPEDIKIFVPTVYTKLNLLNYCQYLKVFLVYNHLAGSIHKCSHQNIIFTKLEIIKQVISRIIETDSVYSNIN</sequence>
<dbReference type="EMBL" id="KT595939">
    <property type="protein sequence ID" value="ALE14783.1"/>
    <property type="molecule type" value="Genomic_DNA"/>
</dbReference>
<evidence type="ECO:0000256" key="3">
    <source>
        <dbReference type="ARBA" id="ARBA00023219"/>
    </source>
</evidence>
<dbReference type="InterPro" id="IPR005208">
    <property type="entry name" value="Herpes_TT2"/>
</dbReference>
<dbReference type="GO" id="GO:0019073">
    <property type="term" value="P:viral DNA genome packaging"/>
    <property type="evidence" value="ECO:0007669"/>
    <property type="project" value="InterPro"/>
</dbReference>
<dbReference type="KEGG" id="vg:26100462"/>
<keyword evidence="5" id="KW-1185">Reference proteome</keyword>
<keyword evidence="3" id="KW-0231">Viral genome packaging</keyword>
<evidence type="ECO:0000256" key="1">
    <source>
        <dbReference type="ARBA" id="ARBA00022562"/>
    </source>
</evidence>
<proteinExistence type="inferred from homology"/>
<accession>A0A0M4MS71</accession>